<dbReference type="EMBL" id="AXCR01000007">
    <property type="protein sequence ID" value="KJR84348.1"/>
    <property type="molecule type" value="Genomic_DNA"/>
</dbReference>
<accession>A0A0F2M3R9</accession>
<proteinExistence type="predicted"/>
<evidence type="ECO:0000313" key="1">
    <source>
        <dbReference type="EMBL" id="KJR84348.1"/>
    </source>
</evidence>
<dbReference type="Proteomes" id="UP000033710">
    <property type="component" value="Unassembled WGS sequence"/>
</dbReference>
<dbReference type="KEGG" id="ssck:SPSK_10198"/>
<dbReference type="RefSeq" id="XP_016587024.1">
    <property type="nucleotide sequence ID" value="XM_016736746.1"/>
</dbReference>
<comment type="caution">
    <text evidence="1">The sequence shown here is derived from an EMBL/GenBank/DDBJ whole genome shotgun (WGS) entry which is preliminary data.</text>
</comment>
<reference evidence="1 2" key="2">
    <citation type="journal article" date="2015" name="Eukaryot. Cell">
        <title>Asexual propagation of a virulent clone complex in a human and feline outbreak of sporotrichosis.</title>
        <authorList>
            <person name="Teixeira Mde M."/>
            <person name="Rodrigues A.M."/>
            <person name="Tsui C.K."/>
            <person name="de Almeida L.G."/>
            <person name="Van Diepeningen A.D."/>
            <person name="van den Ende B.G."/>
            <person name="Fernandes G.F."/>
            <person name="Kano R."/>
            <person name="Hamelin R.C."/>
            <person name="Lopes-Bezerra L.M."/>
            <person name="Vasconcelos A.T."/>
            <person name="de Hoog S."/>
            <person name="de Camargo Z.P."/>
            <person name="Felipe M.S."/>
        </authorList>
    </citation>
    <scope>NUCLEOTIDE SEQUENCE [LARGE SCALE GENOMIC DNA]</scope>
    <source>
        <strain evidence="1 2">1099-18</strain>
    </source>
</reference>
<dbReference type="VEuPathDB" id="FungiDB:SPSK_10198"/>
<name>A0A0F2M3R9_SPOSC</name>
<protein>
    <submittedName>
        <fullName evidence="1">Uncharacterized protein</fullName>
    </submittedName>
</protein>
<evidence type="ECO:0000313" key="2">
    <source>
        <dbReference type="Proteomes" id="UP000033710"/>
    </source>
</evidence>
<dbReference type="AlphaFoldDB" id="A0A0F2M3R9"/>
<gene>
    <name evidence="1" type="ORF">SPSK_10198</name>
</gene>
<sequence>MLLDQRAHSDFEWLLHTEPKDSVLIDQRTRVDRNNGHILGYKFLKEDKLVLDRSTLASVDGHLAHREIVVLYTRI</sequence>
<dbReference type="GeneID" id="27672023"/>
<organism evidence="1 2">
    <name type="scientific">Sporothrix schenckii 1099-18</name>
    <dbReference type="NCBI Taxonomy" id="1397361"/>
    <lineage>
        <taxon>Eukaryota</taxon>
        <taxon>Fungi</taxon>
        <taxon>Dikarya</taxon>
        <taxon>Ascomycota</taxon>
        <taxon>Pezizomycotina</taxon>
        <taxon>Sordariomycetes</taxon>
        <taxon>Sordariomycetidae</taxon>
        <taxon>Ophiostomatales</taxon>
        <taxon>Ophiostomataceae</taxon>
        <taxon>Sporothrix</taxon>
    </lineage>
</organism>
<reference evidence="1 2" key="1">
    <citation type="journal article" date="2014" name="BMC Genomics">
        <title>Comparative genomics of the major fungal agents of human and animal Sporotrichosis: Sporothrix schenckii and Sporothrix brasiliensis.</title>
        <authorList>
            <person name="Teixeira M.M."/>
            <person name="de Almeida L.G."/>
            <person name="Kubitschek-Barreira P."/>
            <person name="Alves F.L."/>
            <person name="Kioshima E.S."/>
            <person name="Abadio A.K."/>
            <person name="Fernandes L."/>
            <person name="Derengowski L.S."/>
            <person name="Ferreira K.S."/>
            <person name="Souza R.C."/>
            <person name="Ruiz J.C."/>
            <person name="de Andrade N.C."/>
            <person name="Paes H.C."/>
            <person name="Nicola A.M."/>
            <person name="Albuquerque P."/>
            <person name="Gerber A.L."/>
            <person name="Martins V.P."/>
            <person name="Peconick L.D."/>
            <person name="Neto A.V."/>
            <person name="Chaucanez C.B."/>
            <person name="Silva P.A."/>
            <person name="Cunha O.L."/>
            <person name="de Oliveira F.F."/>
            <person name="dos Santos T.C."/>
            <person name="Barros A.L."/>
            <person name="Soares M.A."/>
            <person name="de Oliveira L.M."/>
            <person name="Marini M.M."/>
            <person name="Villalobos-Duno H."/>
            <person name="Cunha M.M."/>
            <person name="de Hoog S."/>
            <person name="da Silveira J.F."/>
            <person name="Henrissat B."/>
            <person name="Nino-Vega G.A."/>
            <person name="Cisalpino P.S."/>
            <person name="Mora-Montes H.M."/>
            <person name="Almeida S.R."/>
            <person name="Stajich J.E."/>
            <person name="Lopes-Bezerra L.M."/>
            <person name="Vasconcelos A.T."/>
            <person name="Felipe M.S."/>
        </authorList>
    </citation>
    <scope>NUCLEOTIDE SEQUENCE [LARGE SCALE GENOMIC DNA]</scope>
    <source>
        <strain evidence="1 2">1099-18</strain>
    </source>
</reference>